<evidence type="ECO:0000259" key="2">
    <source>
        <dbReference type="PROSITE" id="PS50011"/>
    </source>
</evidence>
<dbReference type="GO" id="GO:0004672">
    <property type="term" value="F:protein kinase activity"/>
    <property type="evidence" value="ECO:0007669"/>
    <property type="project" value="InterPro"/>
</dbReference>
<evidence type="ECO:0000313" key="4">
    <source>
        <dbReference type="Proteomes" id="UP000317650"/>
    </source>
</evidence>
<organism evidence="3 4">
    <name type="scientific">Musa balbisiana</name>
    <name type="common">Banana</name>
    <dbReference type="NCBI Taxonomy" id="52838"/>
    <lineage>
        <taxon>Eukaryota</taxon>
        <taxon>Viridiplantae</taxon>
        <taxon>Streptophyta</taxon>
        <taxon>Embryophyta</taxon>
        <taxon>Tracheophyta</taxon>
        <taxon>Spermatophyta</taxon>
        <taxon>Magnoliopsida</taxon>
        <taxon>Liliopsida</taxon>
        <taxon>Zingiberales</taxon>
        <taxon>Musaceae</taxon>
        <taxon>Musa</taxon>
    </lineage>
</organism>
<dbReference type="PANTHER" id="PTHR46863">
    <property type="entry name" value="OS09G0572100 PROTEIN"/>
    <property type="match status" value="1"/>
</dbReference>
<dbReference type="Pfam" id="PF00069">
    <property type="entry name" value="Pkinase"/>
    <property type="match status" value="1"/>
</dbReference>
<dbReference type="AlphaFoldDB" id="A0A4S8JR61"/>
<evidence type="ECO:0000256" key="1">
    <source>
        <dbReference type="SAM" id="MobiDB-lite"/>
    </source>
</evidence>
<dbReference type="Proteomes" id="UP000317650">
    <property type="component" value="Chromosome 1"/>
</dbReference>
<evidence type="ECO:0000313" key="3">
    <source>
        <dbReference type="EMBL" id="THU64542.1"/>
    </source>
</evidence>
<comment type="caution">
    <text evidence="3">The sequence shown here is derived from an EMBL/GenBank/DDBJ whole genome shotgun (WGS) entry which is preliminary data.</text>
</comment>
<feature type="compositionally biased region" description="Low complexity" evidence="1">
    <location>
        <begin position="72"/>
        <end position="81"/>
    </location>
</feature>
<keyword evidence="4" id="KW-1185">Reference proteome</keyword>
<accession>A0A4S8JR61</accession>
<dbReference type="PANTHER" id="PTHR46863:SF1">
    <property type="entry name" value="PROTEIN KINASE SUPERFAMILY PROTEIN"/>
    <property type="match status" value="1"/>
</dbReference>
<protein>
    <recommendedName>
        <fullName evidence="2">Protein kinase domain-containing protein</fullName>
    </recommendedName>
</protein>
<gene>
    <name evidence="3" type="ORF">C4D60_Mb01t27550</name>
</gene>
<dbReference type="InterPro" id="IPR000719">
    <property type="entry name" value="Prot_kinase_dom"/>
</dbReference>
<dbReference type="SUPFAM" id="SSF56112">
    <property type="entry name" value="Protein kinase-like (PK-like)"/>
    <property type="match status" value="1"/>
</dbReference>
<dbReference type="InterPro" id="IPR011009">
    <property type="entry name" value="Kinase-like_dom_sf"/>
</dbReference>
<feature type="domain" description="Protein kinase" evidence="2">
    <location>
        <begin position="73"/>
        <end position="458"/>
    </location>
</feature>
<reference evidence="3 4" key="1">
    <citation type="journal article" date="2019" name="Nat. Plants">
        <title>Genome sequencing of Musa balbisiana reveals subgenome evolution and function divergence in polyploid bananas.</title>
        <authorList>
            <person name="Yao X."/>
        </authorList>
    </citation>
    <scope>NUCLEOTIDE SEQUENCE [LARGE SCALE GENOMIC DNA]</scope>
    <source>
        <strain evidence="4">cv. DH-PKW</strain>
        <tissue evidence="3">Leaves</tissue>
    </source>
</reference>
<feature type="region of interest" description="Disordered" evidence="1">
    <location>
        <begin position="56"/>
        <end position="91"/>
    </location>
</feature>
<name>A0A4S8JR61_MUSBA</name>
<dbReference type="EMBL" id="PYDT01000004">
    <property type="protein sequence ID" value="THU64542.1"/>
    <property type="molecule type" value="Genomic_DNA"/>
</dbReference>
<dbReference type="Gene3D" id="1.10.510.10">
    <property type="entry name" value="Transferase(Phosphotransferase) domain 1"/>
    <property type="match status" value="1"/>
</dbReference>
<sequence>MRSQEFERRKRNVASHLLPYPNRFFSFLSPRHRRNDLRKRLRFRRYLIAPSPMCKSKGATLASEPRPRSKSRSSSTVATSSGGFPTDSSSESRLAGATAAVSFISFPSSASKVSSSSDCSLPSLRKALREAPVFYTFPELLSATGNFHSDRLPGAKAGWRCCLRGKDVVVFQHRFRGPDPTNLPARLAALAKSHHSSLVRLLGASLAGDHVYLVHEFTPGASLLDCLRNPRNRKFTPLSTWISRMQVASDIAHGLEYIHLHSSVHNRLKSSSVIVTEPGFRARICHFGAADLVGETSAAAAEEDGDADSIRSLVGGRNIGSRRMRIEGSKGYMAPELLAGGKISRRSDVFAYGVILLELISGEEPLNYSYGGEAGSGSDYVRVSQRVSLIDTARKVIGGRQEGDRQGDVRRWVDRRLRDSYPVEAAEALLRLALQCVEEAAVRPDMTWVAGKVSKLYLDSETWAEAVKPATEISVSIAPR</sequence>
<dbReference type="GO" id="GO:0005524">
    <property type="term" value="F:ATP binding"/>
    <property type="evidence" value="ECO:0007669"/>
    <property type="project" value="InterPro"/>
</dbReference>
<proteinExistence type="predicted"/>
<feature type="compositionally biased region" description="Polar residues" evidence="1">
    <location>
        <begin position="82"/>
        <end position="91"/>
    </location>
</feature>
<dbReference type="STRING" id="52838.A0A4S8JR61"/>
<dbReference type="PROSITE" id="PS50011">
    <property type="entry name" value="PROTEIN_KINASE_DOM"/>
    <property type="match status" value="1"/>
</dbReference>